<dbReference type="PROSITE" id="PS00086">
    <property type="entry name" value="CYTOCHROME_P450"/>
    <property type="match status" value="1"/>
</dbReference>
<comment type="similarity">
    <text evidence="4 14">Belongs to the cytochrome P450 family.</text>
</comment>
<evidence type="ECO:0000256" key="1">
    <source>
        <dbReference type="ARBA" id="ARBA00001971"/>
    </source>
</evidence>
<dbReference type="OrthoDB" id="2789670at2759"/>
<dbReference type="PRINTS" id="PR00463">
    <property type="entry name" value="EP450I"/>
</dbReference>
<comment type="subcellular location">
    <subcellularLocation>
        <location evidence="3">Endoplasmic reticulum membrane</location>
        <topology evidence="3">Peripheral membrane protein</topology>
    </subcellularLocation>
    <subcellularLocation>
        <location evidence="2">Microsome membrane</location>
        <topology evidence="2">Peripheral membrane protein</topology>
    </subcellularLocation>
</comment>
<accession>A0A9P0AS14</accession>
<evidence type="ECO:0000256" key="3">
    <source>
        <dbReference type="ARBA" id="ARBA00004406"/>
    </source>
</evidence>
<dbReference type="PANTHER" id="PTHR24292:SF100">
    <property type="entry name" value="CYTOCHROME P450 6A16, ISOFORM B-RELATED"/>
    <property type="match status" value="1"/>
</dbReference>
<dbReference type="GO" id="GO:0005506">
    <property type="term" value="F:iron ion binding"/>
    <property type="evidence" value="ECO:0007669"/>
    <property type="project" value="InterPro"/>
</dbReference>
<gene>
    <name evidence="15" type="ORF">MELIAE_LOCUS2371</name>
</gene>
<protein>
    <recommendedName>
        <fullName evidence="17">Cytochrome P450</fullName>
    </recommendedName>
</protein>
<dbReference type="FunFam" id="1.10.630.10:FF:000042">
    <property type="entry name" value="Cytochrome P450"/>
    <property type="match status" value="1"/>
</dbReference>
<evidence type="ECO:0000256" key="10">
    <source>
        <dbReference type="ARBA" id="ARBA00023004"/>
    </source>
</evidence>
<keyword evidence="11 14" id="KW-0503">Monooxygenase</keyword>
<organism evidence="15 16">
    <name type="scientific">Brassicogethes aeneus</name>
    <name type="common">Rape pollen beetle</name>
    <name type="synonym">Meligethes aeneus</name>
    <dbReference type="NCBI Taxonomy" id="1431903"/>
    <lineage>
        <taxon>Eukaryota</taxon>
        <taxon>Metazoa</taxon>
        <taxon>Ecdysozoa</taxon>
        <taxon>Arthropoda</taxon>
        <taxon>Hexapoda</taxon>
        <taxon>Insecta</taxon>
        <taxon>Pterygota</taxon>
        <taxon>Neoptera</taxon>
        <taxon>Endopterygota</taxon>
        <taxon>Coleoptera</taxon>
        <taxon>Polyphaga</taxon>
        <taxon>Cucujiformia</taxon>
        <taxon>Nitidulidae</taxon>
        <taxon>Meligethinae</taxon>
        <taxon>Brassicogethes</taxon>
    </lineage>
</organism>
<keyword evidence="5 13" id="KW-0349">Heme</keyword>
<keyword evidence="8" id="KW-0492">Microsome</keyword>
<evidence type="ECO:0000256" key="13">
    <source>
        <dbReference type="PIRSR" id="PIRSR602401-1"/>
    </source>
</evidence>
<evidence type="ECO:0000256" key="11">
    <source>
        <dbReference type="ARBA" id="ARBA00023033"/>
    </source>
</evidence>
<evidence type="ECO:0000256" key="5">
    <source>
        <dbReference type="ARBA" id="ARBA00022617"/>
    </source>
</evidence>
<dbReference type="PANTHER" id="PTHR24292">
    <property type="entry name" value="CYTOCHROME P450"/>
    <property type="match status" value="1"/>
</dbReference>
<dbReference type="InterPro" id="IPR050476">
    <property type="entry name" value="Insect_CytP450_Detox"/>
</dbReference>
<dbReference type="GO" id="GO:0004497">
    <property type="term" value="F:monooxygenase activity"/>
    <property type="evidence" value="ECO:0007669"/>
    <property type="project" value="UniProtKB-KW"/>
</dbReference>
<evidence type="ECO:0008006" key="17">
    <source>
        <dbReference type="Google" id="ProtNLM"/>
    </source>
</evidence>
<name>A0A9P0AS14_BRAAE</name>
<dbReference type="PRINTS" id="PR00385">
    <property type="entry name" value="P450"/>
</dbReference>
<dbReference type="InterPro" id="IPR001128">
    <property type="entry name" value="Cyt_P450"/>
</dbReference>
<evidence type="ECO:0000256" key="14">
    <source>
        <dbReference type="RuleBase" id="RU000461"/>
    </source>
</evidence>
<evidence type="ECO:0000256" key="7">
    <source>
        <dbReference type="ARBA" id="ARBA00022824"/>
    </source>
</evidence>
<keyword evidence="10 13" id="KW-0408">Iron</keyword>
<keyword evidence="7" id="KW-0256">Endoplasmic reticulum</keyword>
<dbReference type="Pfam" id="PF00067">
    <property type="entry name" value="p450"/>
    <property type="match status" value="1"/>
</dbReference>
<feature type="binding site" description="axial binding residue" evidence="13">
    <location>
        <position position="452"/>
    </location>
    <ligand>
        <name>heme</name>
        <dbReference type="ChEBI" id="CHEBI:30413"/>
    </ligand>
    <ligandPart>
        <name>Fe</name>
        <dbReference type="ChEBI" id="CHEBI:18248"/>
    </ligandPart>
</feature>
<dbReference type="Gene3D" id="1.10.630.10">
    <property type="entry name" value="Cytochrome P450"/>
    <property type="match status" value="1"/>
</dbReference>
<dbReference type="InterPro" id="IPR036396">
    <property type="entry name" value="Cyt_P450_sf"/>
</dbReference>
<dbReference type="AlphaFoldDB" id="A0A9P0AS14"/>
<comment type="cofactor">
    <cofactor evidence="1 13">
        <name>heme</name>
        <dbReference type="ChEBI" id="CHEBI:30413"/>
    </cofactor>
</comment>
<keyword evidence="12" id="KW-0472">Membrane</keyword>
<reference evidence="15" key="1">
    <citation type="submission" date="2021-12" db="EMBL/GenBank/DDBJ databases">
        <authorList>
            <person name="King R."/>
        </authorList>
    </citation>
    <scope>NUCLEOTIDE SEQUENCE</scope>
</reference>
<evidence type="ECO:0000256" key="12">
    <source>
        <dbReference type="ARBA" id="ARBA00023136"/>
    </source>
</evidence>
<dbReference type="GO" id="GO:0005789">
    <property type="term" value="C:endoplasmic reticulum membrane"/>
    <property type="evidence" value="ECO:0007669"/>
    <property type="project" value="UniProtKB-SubCell"/>
</dbReference>
<proteinExistence type="inferred from homology"/>
<dbReference type="CDD" id="cd11056">
    <property type="entry name" value="CYP6-like"/>
    <property type="match status" value="1"/>
</dbReference>
<dbReference type="SUPFAM" id="SSF48264">
    <property type="entry name" value="Cytochrome P450"/>
    <property type="match status" value="1"/>
</dbReference>
<evidence type="ECO:0000313" key="16">
    <source>
        <dbReference type="Proteomes" id="UP001154078"/>
    </source>
</evidence>
<dbReference type="EMBL" id="OV121141">
    <property type="protein sequence ID" value="CAH0549080.1"/>
    <property type="molecule type" value="Genomic_DNA"/>
</dbReference>
<dbReference type="InterPro" id="IPR002401">
    <property type="entry name" value="Cyt_P450_E_grp-I"/>
</dbReference>
<evidence type="ECO:0000256" key="8">
    <source>
        <dbReference type="ARBA" id="ARBA00022848"/>
    </source>
</evidence>
<dbReference type="GO" id="GO:0016705">
    <property type="term" value="F:oxidoreductase activity, acting on paired donors, with incorporation or reduction of molecular oxygen"/>
    <property type="evidence" value="ECO:0007669"/>
    <property type="project" value="InterPro"/>
</dbReference>
<keyword evidence="9 14" id="KW-0560">Oxidoreductase</keyword>
<dbReference type="GO" id="GO:0020037">
    <property type="term" value="F:heme binding"/>
    <property type="evidence" value="ECO:0007669"/>
    <property type="project" value="InterPro"/>
</dbReference>
<keyword evidence="6 13" id="KW-0479">Metal-binding</keyword>
<sequence>MASMAIDILSTLVAIACILYTYFKWSFSYWKRKNVPYLEPSIPFGNLQSPFDKSRVSLGSHISNLYRQAREKGYRHCGVYFFNRALYMPTDPNLLKNVLQRDFNYFVDRGFYYNESKDPLGAHLFAIGGSKWRNLRRKLTPTFTSGKIKAMFKTVIDCGLILEKVMARESANNNPVDIKEVMGRFTTDIIGCCAFGLDCNTFQDEESPFRLYGKKIASIGENKFEFLMVAISHSFPKLGRALGLRQLSKDVSDFFSKVVKDNIDYREENNIVRKDFFQILMEMKSKNDESEGDGNSLTFNEIAAQCVIFFLAGFDTSSTTMTFALYNMSRNQEVQEKVRDEINRVLAKHGGEITYEALNDMHYMGQVIEETLRLHPPVPVITRVCVKDYKVEGEDVIIQKGTKVVIPIMGIHHDEKNYPDAETFDPERFNLENKASRDPFTYIPFGEGNRICIGLRFGVLQTKVGLTVLLKNYKFSLSKIMKDEKITYDPSAFLLNTTEKIYLDCQKI</sequence>
<dbReference type="InterPro" id="IPR017972">
    <property type="entry name" value="Cyt_P450_CS"/>
</dbReference>
<evidence type="ECO:0000256" key="2">
    <source>
        <dbReference type="ARBA" id="ARBA00004174"/>
    </source>
</evidence>
<evidence type="ECO:0000256" key="6">
    <source>
        <dbReference type="ARBA" id="ARBA00022723"/>
    </source>
</evidence>
<evidence type="ECO:0000313" key="15">
    <source>
        <dbReference type="EMBL" id="CAH0549080.1"/>
    </source>
</evidence>
<evidence type="ECO:0000256" key="4">
    <source>
        <dbReference type="ARBA" id="ARBA00010617"/>
    </source>
</evidence>
<keyword evidence="16" id="KW-1185">Reference proteome</keyword>
<dbReference type="Proteomes" id="UP001154078">
    <property type="component" value="Chromosome 10"/>
</dbReference>
<evidence type="ECO:0000256" key="9">
    <source>
        <dbReference type="ARBA" id="ARBA00023002"/>
    </source>
</evidence>